<dbReference type="PANTHER" id="PTHR22777:SF4">
    <property type="entry name" value="UPF0053 PROTEIN SLL1254"/>
    <property type="match status" value="1"/>
</dbReference>
<dbReference type="PROSITE" id="PS51846">
    <property type="entry name" value="CNNM"/>
    <property type="match status" value="1"/>
</dbReference>
<feature type="signal peptide" evidence="10">
    <location>
        <begin position="1"/>
        <end position="31"/>
    </location>
</feature>
<evidence type="ECO:0000256" key="6">
    <source>
        <dbReference type="ARBA" id="ARBA00023136"/>
    </source>
</evidence>
<evidence type="ECO:0000256" key="7">
    <source>
        <dbReference type="PROSITE-ProRule" id="PRU00703"/>
    </source>
</evidence>
<dbReference type="PANTHER" id="PTHR22777">
    <property type="entry name" value="HEMOLYSIN-RELATED"/>
    <property type="match status" value="1"/>
</dbReference>
<evidence type="ECO:0000259" key="11">
    <source>
        <dbReference type="PROSITE" id="PS51371"/>
    </source>
</evidence>
<dbReference type="PROSITE" id="PS51371">
    <property type="entry name" value="CBS"/>
    <property type="match status" value="2"/>
</dbReference>
<dbReference type="InterPro" id="IPR002550">
    <property type="entry name" value="CNNM"/>
</dbReference>
<dbReference type="Gene3D" id="3.10.580.10">
    <property type="entry name" value="CBS-domain"/>
    <property type="match status" value="1"/>
</dbReference>
<keyword evidence="3" id="KW-0677">Repeat</keyword>
<feature type="transmembrane region" description="Helical" evidence="9">
    <location>
        <begin position="126"/>
        <end position="146"/>
    </location>
</feature>
<evidence type="ECO:0000256" key="1">
    <source>
        <dbReference type="ARBA" id="ARBA00004141"/>
    </source>
</evidence>
<dbReference type="InterPro" id="IPR000644">
    <property type="entry name" value="CBS_dom"/>
</dbReference>
<keyword evidence="4 8" id="KW-1133">Transmembrane helix</keyword>
<keyword evidence="5 7" id="KW-0129">CBS domain</keyword>
<evidence type="ECO:0000259" key="12">
    <source>
        <dbReference type="PROSITE" id="PS51846"/>
    </source>
</evidence>
<evidence type="ECO:0000256" key="4">
    <source>
        <dbReference type="ARBA" id="ARBA00022989"/>
    </source>
</evidence>
<keyword evidence="2 8" id="KW-0812">Transmembrane</keyword>
<dbReference type="Pfam" id="PF00571">
    <property type="entry name" value="CBS"/>
    <property type="match status" value="2"/>
</dbReference>
<dbReference type="EMBL" id="JBHTMC010000034">
    <property type="protein sequence ID" value="MFD1265633.1"/>
    <property type="molecule type" value="Genomic_DNA"/>
</dbReference>
<dbReference type="Pfam" id="PF01595">
    <property type="entry name" value="CNNM"/>
    <property type="match status" value="1"/>
</dbReference>
<keyword evidence="6 8" id="KW-0472">Membrane</keyword>
<dbReference type="InterPro" id="IPR046342">
    <property type="entry name" value="CBS_dom_sf"/>
</dbReference>
<dbReference type="RefSeq" id="WP_277832912.1">
    <property type="nucleotide sequence ID" value="NZ_JARQZE010000006.1"/>
</dbReference>
<evidence type="ECO:0000256" key="8">
    <source>
        <dbReference type="PROSITE-ProRule" id="PRU01193"/>
    </source>
</evidence>
<accession>A0ABW3WK29</accession>
<evidence type="ECO:0000313" key="14">
    <source>
        <dbReference type="Proteomes" id="UP001597158"/>
    </source>
</evidence>
<evidence type="ECO:0000256" key="2">
    <source>
        <dbReference type="ARBA" id="ARBA00022692"/>
    </source>
</evidence>
<dbReference type="InterPro" id="IPR044751">
    <property type="entry name" value="Ion_transp-like_CBS"/>
</dbReference>
<dbReference type="SUPFAM" id="SSF54631">
    <property type="entry name" value="CBS-domain pair"/>
    <property type="match status" value="1"/>
</dbReference>
<dbReference type="Proteomes" id="UP001597158">
    <property type="component" value="Unassembled WGS sequence"/>
</dbReference>
<evidence type="ECO:0000256" key="10">
    <source>
        <dbReference type="SAM" id="SignalP"/>
    </source>
</evidence>
<dbReference type="CDD" id="cd04590">
    <property type="entry name" value="CBS_pair_CorC_HlyC_assoc"/>
    <property type="match status" value="1"/>
</dbReference>
<evidence type="ECO:0000256" key="5">
    <source>
        <dbReference type="ARBA" id="ARBA00023122"/>
    </source>
</evidence>
<evidence type="ECO:0000256" key="3">
    <source>
        <dbReference type="ARBA" id="ARBA00022737"/>
    </source>
</evidence>
<gene>
    <name evidence="13" type="ORF">ACFQ4M_18825</name>
</gene>
<sequence length="404" mass="43627">MNDPEPRSYLSSRFHLCAGLLLLGLALPAAADTGLVADPSSSDVILLLTYVLLALLFSFMCSVAEAVLLSITPSFIAELESSDPKRAALLKKLKGENIDRSLAAILTLNTIAHTVGAIGAGAKATAVFGSAWFGVFSAVMTLLILFLSEILPKTLGAVYWRSLTGITALYVNILIKSMYPLILVSEKLTKLIARGQTVHVFSRDEFIAMANIGQEAGHINDRESRIIRNLFRFGSLRAQDIMTPRTVMVALPEGLNISDALQAKMSTPFSRIPVYATDLDAVTGFVLREDLLLAQTQGTGNRPLTALRRDILAVAGATPLSTLLELLLDKRHHIAVVIGEYGETKGVVTLEDVVETLLGIEIVDEGDKVDDMQHLARQLWVKRARALGLEVNAENGAPPTPPSH</sequence>
<feature type="chain" id="PRO_5047462485" evidence="10">
    <location>
        <begin position="32"/>
        <end position="404"/>
    </location>
</feature>
<feature type="domain" description="CBS" evidence="11">
    <location>
        <begin position="307"/>
        <end position="365"/>
    </location>
</feature>
<evidence type="ECO:0000313" key="13">
    <source>
        <dbReference type="EMBL" id="MFD1265633.1"/>
    </source>
</evidence>
<comment type="subcellular location">
    <subcellularLocation>
        <location evidence="1">Membrane</location>
        <topology evidence="1">Multi-pass membrane protein</topology>
    </subcellularLocation>
</comment>
<keyword evidence="10" id="KW-0732">Signal</keyword>
<feature type="transmembrane region" description="Helical" evidence="9">
    <location>
        <begin position="158"/>
        <end position="179"/>
    </location>
</feature>
<proteinExistence type="predicted"/>
<keyword evidence="14" id="KW-1185">Reference proteome</keyword>
<comment type="caution">
    <text evidence="13">The sequence shown here is derived from an EMBL/GenBank/DDBJ whole genome shotgun (WGS) entry which is preliminary data.</text>
</comment>
<feature type="transmembrane region" description="Helical" evidence="9">
    <location>
        <begin position="47"/>
        <end position="77"/>
    </location>
</feature>
<reference evidence="14" key="1">
    <citation type="journal article" date="2019" name="Int. J. Syst. Evol. Microbiol.">
        <title>The Global Catalogue of Microorganisms (GCM) 10K type strain sequencing project: providing services to taxonomists for standard genome sequencing and annotation.</title>
        <authorList>
            <consortium name="The Broad Institute Genomics Platform"/>
            <consortium name="The Broad Institute Genome Sequencing Center for Infectious Disease"/>
            <person name="Wu L."/>
            <person name="Ma J."/>
        </authorList>
    </citation>
    <scope>NUCLEOTIDE SEQUENCE [LARGE SCALE GENOMIC DNA]</scope>
    <source>
        <strain evidence="14">CCUG 48884</strain>
    </source>
</reference>
<organism evidence="13 14">
    <name type="scientific">Thauera mechernichensis</name>
    <dbReference type="NCBI Taxonomy" id="82788"/>
    <lineage>
        <taxon>Bacteria</taxon>
        <taxon>Pseudomonadati</taxon>
        <taxon>Pseudomonadota</taxon>
        <taxon>Betaproteobacteria</taxon>
        <taxon>Rhodocyclales</taxon>
        <taxon>Zoogloeaceae</taxon>
        <taxon>Thauera</taxon>
    </lineage>
</organism>
<feature type="domain" description="CNNM transmembrane" evidence="12">
    <location>
        <begin position="40"/>
        <end position="223"/>
    </location>
</feature>
<name>A0ABW3WK29_9RHOO</name>
<feature type="domain" description="CBS" evidence="11">
    <location>
        <begin position="242"/>
        <end position="304"/>
    </location>
</feature>
<evidence type="ECO:0000256" key="9">
    <source>
        <dbReference type="SAM" id="Phobius"/>
    </source>
</evidence>
<dbReference type="SMART" id="SM00116">
    <property type="entry name" value="CBS"/>
    <property type="match status" value="2"/>
</dbReference>
<protein>
    <submittedName>
        <fullName evidence="13">CNNM domain-containing protein</fullName>
    </submittedName>
</protein>